<dbReference type="OrthoDB" id="9124519at2"/>
<dbReference type="PANTHER" id="PTHR42878">
    <property type="entry name" value="TWO-COMPONENT HISTIDINE KINASE"/>
    <property type="match status" value="1"/>
</dbReference>
<dbReference type="Pfam" id="PF02518">
    <property type="entry name" value="HATPase_c"/>
    <property type="match status" value="1"/>
</dbReference>
<dbReference type="Gene3D" id="1.10.287.130">
    <property type="match status" value="1"/>
</dbReference>
<dbReference type="InterPro" id="IPR050351">
    <property type="entry name" value="BphY/WalK/GraS-like"/>
</dbReference>
<dbReference type="InterPro" id="IPR004358">
    <property type="entry name" value="Sig_transdc_His_kin-like_C"/>
</dbReference>
<dbReference type="Gene3D" id="3.30.565.10">
    <property type="entry name" value="Histidine kinase-like ATPase, C-terminal domain"/>
    <property type="match status" value="1"/>
</dbReference>
<proteinExistence type="predicted"/>
<dbReference type="InterPro" id="IPR036097">
    <property type="entry name" value="HisK_dim/P_sf"/>
</dbReference>
<dbReference type="EMBL" id="NOXX01000224">
    <property type="protein sequence ID" value="OYQ39596.1"/>
    <property type="molecule type" value="Genomic_DNA"/>
</dbReference>
<evidence type="ECO:0000256" key="3">
    <source>
        <dbReference type="ARBA" id="ARBA00022553"/>
    </source>
</evidence>
<dbReference type="Pfam" id="PF05227">
    <property type="entry name" value="CHASE3"/>
    <property type="match status" value="1"/>
</dbReference>
<dbReference type="PROSITE" id="PS50109">
    <property type="entry name" value="HIS_KIN"/>
    <property type="match status" value="1"/>
</dbReference>
<dbReference type="SUPFAM" id="SSF55874">
    <property type="entry name" value="ATPase domain of HSP90 chaperone/DNA topoisomerase II/histidine kinase"/>
    <property type="match status" value="1"/>
</dbReference>
<dbReference type="GO" id="GO:0000155">
    <property type="term" value="F:phosphorelay sensor kinase activity"/>
    <property type="evidence" value="ECO:0007669"/>
    <property type="project" value="InterPro"/>
</dbReference>
<keyword evidence="6" id="KW-1133">Transmembrane helix</keyword>
<dbReference type="Pfam" id="PF00512">
    <property type="entry name" value="HisKA"/>
    <property type="match status" value="1"/>
</dbReference>
<dbReference type="InterPro" id="IPR005467">
    <property type="entry name" value="His_kinase_dom"/>
</dbReference>
<evidence type="ECO:0000256" key="6">
    <source>
        <dbReference type="SAM" id="Phobius"/>
    </source>
</evidence>
<dbReference type="SMART" id="SM00387">
    <property type="entry name" value="HATPase_c"/>
    <property type="match status" value="1"/>
</dbReference>
<dbReference type="GO" id="GO:0030295">
    <property type="term" value="F:protein kinase activator activity"/>
    <property type="evidence" value="ECO:0007669"/>
    <property type="project" value="TreeGrafter"/>
</dbReference>
<dbReference type="SUPFAM" id="SSF47384">
    <property type="entry name" value="Homodimeric domain of signal transducing histidine kinase"/>
    <property type="match status" value="1"/>
</dbReference>
<name>A0A255ZDN6_9FLAO</name>
<evidence type="ECO:0000313" key="9">
    <source>
        <dbReference type="Proteomes" id="UP000216035"/>
    </source>
</evidence>
<dbReference type="GO" id="GO:0000156">
    <property type="term" value="F:phosphorelay response regulator activity"/>
    <property type="evidence" value="ECO:0007669"/>
    <property type="project" value="TreeGrafter"/>
</dbReference>
<keyword evidence="6" id="KW-0472">Membrane</keyword>
<evidence type="ECO:0000259" key="7">
    <source>
        <dbReference type="PROSITE" id="PS50109"/>
    </source>
</evidence>
<evidence type="ECO:0000256" key="1">
    <source>
        <dbReference type="ARBA" id="ARBA00000085"/>
    </source>
</evidence>
<dbReference type="InterPro" id="IPR007891">
    <property type="entry name" value="CHASE3"/>
</dbReference>
<dbReference type="InterPro" id="IPR003594">
    <property type="entry name" value="HATPase_dom"/>
</dbReference>
<keyword evidence="5" id="KW-0418">Kinase</keyword>
<dbReference type="Proteomes" id="UP000216035">
    <property type="component" value="Unassembled WGS sequence"/>
</dbReference>
<organism evidence="8 9">
    <name type="scientific">Flavobacterium aurantiibacter</name>
    <dbReference type="NCBI Taxonomy" id="2023067"/>
    <lineage>
        <taxon>Bacteria</taxon>
        <taxon>Pseudomonadati</taxon>
        <taxon>Bacteroidota</taxon>
        <taxon>Flavobacteriia</taxon>
        <taxon>Flavobacteriales</taxon>
        <taxon>Flavobacteriaceae</taxon>
        <taxon>Flavobacterium</taxon>
    </lineage>
</organism>
<evidence type="ECO:0000256" key="2">
    <source>
        <dbReference type="ARBA" id="ARBA00012438"/>
    </source>
</evidence>
<evidence type="ECO:0000313" key="8">
    <source>
        <dbReference type="EMBL" id="OYQ39596.1"/>
    </source>
</evidence>
<dbReference type="InterPro" id="IPR036890">
    <property type="entry name" value="HATPase_C_sf"/>
</dbReference>
<dbReference type="PANTHER" id="PTHR42878:SF15">
    <property type="entry name" value="BACTERIOPHYTOCHROME"/>
    <property type="match status" value="1"/>
</dbReference>
<keyword evidence="9" id="KW-1185">Reference proteome</keyword>
<evidence type="ECO:0000256" key="4">
    <source>
        <dbReference type="ARBA" id="ARBA00022679"/>
    </source>
</evidence>
<dbReference type="CDD" id="cd19410">
    <property type="entry name" value="HK9-like_sensor"/>
    <property type="match status" value="1"/>
</dbReference>
<dbReference type="EC" id="2.7.13.3" evidence="2"/>
<comment type="catalytic activity">
    <reaction evidence="1">
        <text>ATP + protein L-histidine = ADP + protein N-phospho-L-histidine.</text>
        <dbReference type="EC" id="2.7.13.3"/>
    </reaction>
</comment>
<sequence>MQQKHLKHIKYIFILAAALLVSLSVISFVRSGNMANASRLVSHTNSVMFQVNDLFSHLKDAESSQRAYVLSRESVFKQQYAQAVKATLTAYDECTALISDNFEQQQRMLKLKQNIDRRIRFMDAIMRDADSTKISPKRWLVARSIMEEIRALNKEIINEEIILLKKRQALLSQESTLAPLLTAILSIFSIVIVVFSYLGITRELARSNAFQQDLAHRNQELADRNIELKNMNKELESFNYISSHDLQEPLRKIQTFLSRVVNQDSSEVTEQTKYYLLRAQDAAKRMQDLIQDLLSYSRLNAEQFKAEKVDFFDLVARIQTQNQEEIESTGTTIVVSGTPEIEVIVKQFPQLLVNIFSNAMKYVAPHVKPFITVQNRVVTAKEVSAFGFSPQAAEYYQISVSDNGIGFNEAFKDKIFDLFQRLHPASAYSGTGIGLAIVKKIVDNHNGFVTVSSSENQGSTFFVFLLKSVL</sequence>
<dbReference type="AlphaFoldDB" id="A0A255ZDN6"/>
<dbReference type="CDD" id="cd00082">
    <property type="entry name" value="HisKA"/>
    <property type="match status" value="1"/>
</dbReference>
<comment type="caution">
    <text evidence="8">The sequence shown here is derived from an EMBL/GenBank/DDBJ whole genome shotgun (WGS) entry which is preliminary data.</text>
</comment>
<gene>
    <name evidence="8" type="ORF">CHX27_13945</name>
</gene>
<reference evidence="8 9" key="1">
    <citation type="submission" date="2017-07" db="EMBL/GenBank/DDBJ databases">
        <title>Flavobacterium cyanobacteriorum sp. nov., isolated from cyanobacterial aggregates in a eutrophic lake.</title>
        <authorList>
            <person name="Cai H."/>
        </authorList>
    </citation>
    <scope>NUCLEOTIDE SEQUENCE [LARGE SCALE GENOMIC DNA]</scope>
    <source>
        <strain evidence="8 9">TH167</strain>
    </source>
</reference>
<dbReference type="PRINTS" id="PR00344">
    <property type="entry name" value="BCTRLSENSOR"/>
</dbReference>
<protein>
    <recommendedName>
        <fullName evidence="2">histidine kinase</fullName>
        <ecNumber evidence="2">2.7.13.3</ecNumber>
    </recommendedName>
</protein>
<dbReference type="GO" id="GO:0007234">
    <property type="term" value="P:osmosensory signaling via phosphorelay pathway"/>
    <property type="evidence" value="ECO:0007669"/>
    <property type="project" value="TreeGrafter"/>
</dbReference>
<accession>A0A255ZDN6</accession>
<feature type="transmembrane region" description="Helical" evidence="6">
    <location>
        <begin position="177"/>
        <end position="200"/>
    </location>
</feature>
<dbReference type="RefSeq" id="WP_094487372.1">
    <property type="nucleotide sequence ID" value="NZ_NOXX01000224.1"/>
</dbReference>
<dbReference type="InterPro" id="IPR003661">
    <property type="entry name" value="HisK_dim/P_dom"/>
</dbReference>
<keyword evidence="3" id="KW-0597">Phosphoprotein</keyword>
<feature type="domain" description="Histidine kinase" evidence="7">
    <location>
        <begin position="241"/>
        <end position="469"/>
    </location>
</feature>
<dbReference type="SMART" id="SM00388">
    <property type="entry name" value="HisKA"/>
    <property type="match status" value="1"/>
</dbReference>
<keyword evidence="4" id="KW-0808">Transferase</keyword>
<keyword evidence="6" id="KW-0812">Transmembrane</keyword>
<evidence type="ECO:0000256" key="5">
    <source>
        <dbReference type="ARBA" id="ARBA00022777"/>
    </source>
</evidence>